<keyword evidence="6 9" id="KW-1133">Transmembrane helix</keyword>
<feature type="transmembrane region" description="Helical" evidence="9">
    <location>
        <begin position="106"/>
        <end position="130"/>
    </location>
</feature>
<evidence type="ECO:0000259" key="10">
    <source>
        <dbReference type="Pfam" id="PF13231"/>
    </source>
</evidence>
<dbReference type="GO" id="GO:0005886">
    <property type="term" value="C:plasma membrane"/>
    <property type="evidence" value="ECO:0007669"/>
    <property type="project" value="UniProtKB-SubCell"/>
</dbReference>
<dbReference type="PANTHER" id="PTHR33908:SF3">
    <property type="entry name" value="UNDECAPRENYL PHOSPHATE-ALPHA-4-AMINO-4-DEOXY-L-ARABINOSE ARABINOSYL TRANSFERASE"/>
    <property type="match status" value="1"/>
</dbReference>
<evidence type="ECO:0000256" key="3">
    <source>
        <dbReference type="ARBA" id="ARBA00022676"/>
    </source>
</evidence>
<comment type="subcellular location">
    <subcellularLocation>
        <location evidence="1">Cell membrane</location>
        <topology evidence="1">Multi-pass membrane protein</topology>
    </subcellularLocation>
</comment>
<reference evidence="12 13" key="1">
    <citation type="submission" date="2019-07" db="EMBL/GenBank/DDBJ databases">
        <title>Rhodococcus cavernicolus sp. nov., isolated from a cave.</title>
        <authorList>
            <person name="Lee S.D."/>
        </authorList>
    </citation>
    <scope>NUCLEOTIDE SEQUENCE [LARGE SCALE GENOMIC DNA]</scope>
    <source>
        <strain evidence="12 13">C1-24</strain>
    </source>
</reference>
<keyword evidence="7 9" id="KW-0472">Membrane</keyword>
<dbReference type="GO" id="GO:0009103">
    <property type="term" value="P:lipopolysaccharide biosynthetic process"/>
    <property type="evidence" value="ECO:0007669"/>
    <property type="project" value="UniProtKB-ARBA"/>
</dbReference>
<feature type="transmembrane region" description="Helical" evidence="9">
    <location>
        <begin position="429"/>
        <end position="448"/>
    </location>
</feature>
<dbReference type="InterPro" id="IPR050297">
    <property type="entry name" value="LipidA_mod_glycosyltrf_83"/>
</dbReference>
<feature type="transmembrane region" description="Helical" evidence="9">
    <location>
        <begin position="235"/>
        <end position="256"/>
    </location>
</feature>
<evidence type="ECO:0000256" key="5">
    <source>
        <dbReference type="ARBA" id="ARBA00022692"/>
    </source>
</evidence>
<protein>
    <submittedName>
        <fullName evidence="12">Glycosyltransferase family 39 protein</fullName>
    </submittedName>
</protein>
<gene>
    <name evidence="12" type="ORF">FOY51_19965</name>
</gene>
<accession>A0A5A7S4T8</accession>
<feature type="transmembrane region" description="Helical" evidence="9">
    <location>
        <begin position="33"/>
        <end position="51"/>
    </location>
</feature>
<keyword evidence="4 12" id="KW-0808">Transferase</keyword>
<feature type="transmembrane region" description="Helical" evidence="9">
    <location>
        <begin position="486"/>
        <end position="506"/>
    </location>
</feature>
<organism evidence="12 13">
    <name type="scientific">Antrihabitans cavernicola</name>
    <dbReference type="NCBI Taxonomy" id="2495913"/>
    <lineage>
        <taxon>Bacteria</taxon>
        <taxon>Bacillati</taxon>
        <taxon>Actinomycetota</taxon>
        <taxon>Actinomycetes</taxon>
        <taxon>Mycobacteriales</taxon>
        <taxon>Nocardiaceae</taxon>
        <taxon>Antrihabitans</taxon>
    </lineage>
</organism>
<dbReference type="GO" id="GO:0016763">
    <property type="term" value="F:pentosyltransferase activity"/>
    <property type="evidence" value="ECO:0007669"/>
    <property type="project" value="TreeGrafter"/>
</dbReference>
<evidence type="ECO:0000256" key="9">
    <source>
        <dbReference type="SAM" id="Phobius"/>
    </source>
</evidence>
<feature type="transmembrane region" description="Helical" evidence="9">
    <location>
        <begin position="399"/>
        <end position="417"/>
    </location>
</feature>
<evidence type="ECO:0000259" key="11">
    <source>
        <dbReference type="Pfam" id="PF24878"/>
    </source>
</evidence>
<dbReference type="Proteomes" id="UP000322244">
    <property type="component" value="Unassembled WGS sequence"/>
</dbReference>
<dbReference type="EMBL" id="VLNY01000011">
    <property type="protein sequence ID" value="KAA0021190.1"/>
    <property type="molecule type" value="Genomic_DNA"/>
</dbReference>
<keyword evidence="3" id="KW-0328">Glycosyltransferase</keyword>
<dbReference type="Pfam" id="PF13231">
    <property type="entry name" value="PMT_2"/>
    <property type="match status" value="1"/>
</dbReference>
<dbReference type="GO" id="GO:0010041">
    <property type="term" value="P:response to iron(III) ion"/>
    <property type="evidence" value="ECO:0007669"/>
    <property type="project" value="TreeGrafter"/>
</dbReference>
<feature type="transmembrane region" description="Helical" evidence="9">
    <location>
        <begin position="454"/>
        <end position="474"/>
    </location>
</feature>
<dbReference type="RefSeq" id="WP_149432023.1">
    <property type="nucleotide sequence ID" value="NZ_VLNY01000011.1"/>
</dbReference>
<feature type="domain" description="Putative mannosyltransferase YkcA/B-like C-terminal" evidence="11">
    <location>
        <begin position="547"/>
        <end position="615"/>
    </location>
</feature>
<evidence type="ECO:0000313" key="13">
    <source>
        <dbReference type="Proteomes" id="UP000322244"/>
    </source>
</evidence>
<dbReference type="OrthoDB" id="5241882at2"/>
<proteinExistence type="predicted"/>
<comment type="caution">
    <text evidence="12">The sequence shown here is derived from an EMBL/GenBank/DDBJ whole genome shotgun (WGS) entry which is preliminary data.</text>
</comment>
<feature type="compositionally biased region" description="Polar residues" evidence="8">
    <location>
        <begin position="514"/>
        <end position="524"/>
    </location>
</feature>
<keyword evidence="5 9" id="KW-0812">Transmembrane</keyword>
<evidence type="ECO:0000256" key="1">
    <source>
        <dbReference type="ARBA" id="ARBA00004651"/>
    </source>
</evidence>
<evidence type="ECO:0000313" key="12">
    <source>
        <dbReference type="EMBL" id="KAA0021190.1"/>
    </source>
</evidence>
<evidence type="ECO:0000256" key="4">
    <source>
        <dbReference type="ARBA" id="ARBA00022679"/>
    </source>
</evidence>
<dbReference type="InterPro" id="IPR056785">
    <property type="entry name" value="YkcA/B-like_C"/>
</dbReference>
<name>A0A5A7S4T8_9NOCA</name>
<feature type="transmembrane region" description="Helical" evidence="9">
    <location>
        <begin position="142"/>
        <end position="160"/>
    </location>
</feature>
<feature type="compositionally biased region" description="Polar residues" evidence="8">
    <location>
        <begin position="614"/>
        <end position="659"/>
    </location>
</feature>
<keyword evidence="2" id="KW-1003">Cell membrane</keyword>
<dbReference type="PANTHER" id="PTHR33908">
    <property type="entry name" value="MANNOSYLTRANSFERASE YKCB-RELATED"/>
    <property type="match status" value="1"/>
</dbReference>
<evidence type="ECO:0000256" key="2">
    <source>
        <dbReference type="ARBA" id="ARBA00022475"/>
    </source>
</evidence>
<evidence type="ECO:0000256" key="7">
    <source>
        <dbReference type="ARBA" id="ARBA00023136"/>
    </source>
</evidence>
<keyword evidence="13" id="KW-1185">Reference proteome</keyword>
<feature type="region of interest" description="Disordered" evidence="8">
    <location>
        <begin position="605"/>
        <end position="659"/>
    </location>
</feature>
<dbReference type="InterPro" id="IPR038731">
    <property type="entry name" value="RgtA/B/C-like"/>
</dbReference>
<dbReference type="AlphaFoldDB" id="A0A5A7S4T8"/>
<feature type="region of interest" description="Disordered" evidence="8">
    <location>
        <begin position="514"/>
        <end position="540"/>
    </location>
</feature>
<evidence type="ECO:0000256" key="8">
    <source>
        <dbReference type="SAM" id="MobiDB-lite"/>
    </source>
</evidence>
<feature type="domain" description="Glycosyltransferase RgtA/B/C/D-like" evidence="10">
    <location>
        <begin position="91"/>
        <end position="246"/>
    </location>
</feature>
<sequence length="687" mass="70452">MTLTTDAERTTEPTVAIAAVDAHRSRRLTRRTWERGGLVALLLATAIAYLWNITVNGMGNQFYAGAAQAGSKNWEALLFGSLDTGNFITVDKPPVSQWVMGLSGQLFGFSSASMMIPQALMAVAAVALLYGAVARVSGNGAGLLAGSALALTPVAALMFRFNNPDAAMVLLMMAGAYCTIRALEKASVRWLALAGVALGFAFLAKMLEGLMVLPALGLAYLVVAPTSFRKRILHLLGAAVALTLSSGWYVLITLLWPASSRPYMAGSTDNNFMNLVLGYNGLARVLGRNHGGGGAAGGHGGGGAMPGGFTPPSGAAMNHGGGHGGFGSQSTGLARLFGGELGFEISWLLPAALIALVLVLVARGRRPRTDLIRGAAIVFGGWLVVDGLVFSYMNGMFHAYYTLAIAPAIAGLIGLGVREMWTVRDRALGRFGSAAIVLALGGWGFVLLGRNADWFPWLRWAILVVTVVAAFGLVGTSIKGLRRFTGALLIAGVIAGLGGSAAYAVATIGQPHTGGSPTVGPASSGQDHGGFGGQGQDNPALDSLLESTTTRWSAAVNRSSAAAALELPTGTAVMAIGGFSNDPTPTLAQFIGYVKDHQVSYYVAQSNGGRGGQSAPTASTHAGAQGNSTHPKSTTGGSTQNRSATAQSNRGGSSTSPSGQIASWVAANFTPTTVGTATVYNLSGYAG</sequence>
<dbReference type="Pfam" id="PF24878">
    <property type="entry name" value="YkcB_C"/>
    <property type="match status" value="1"/>
</dbReference>
<feature type="transmembrane region" description="Helical" evidence="9">
    <location>
        <begin position="345"/>
        <end position="362"/>
    </location>
</feature>
<feature type="transmembrane region" description="Helical" evidence="9">
    <location>
        <begin position="374"/>
        <end position="393"/>
    </location>
</feature>
<evidence type="ECO:0000256" key="6">
    <source>
        <dbReference type="ARBA" id="ARBA00022989"/>
    </source>
</evidence>
<feature type="transmembrane region" description="Helical" evidence="9">
    <location>
        <begin position="210"/>
        <end position="228"/>
    </location>
</feature>